<dbReference type="EMBL" id="CACRTO010000008">
    <property type="protein sequence ID" value="VYT86529.1"/>
    <property type="molecule type" value="Genomic_DNA"/>
</dbReference>
<name>A0A6N3A3E7_9CLOT</name>
<accession>A0A6N3A3E7</accession>
<dbReference type="InterPro" id="IPR011990">
    <property type="entry name" value="TPR-like_helical_dom_sf"/>
</dbReference>
<dbReference type="Gene3D" id="1.25.40.10">
    <property type="entry name" value="Tetratricopeptide repeat domain"/>
    <property type="match status" value="2"/>
</dbReference>
<evidence type="ECO:0000256" key="1">
    <source>
        <dbReference type="ARBA" id="ARBA00022737"/>
    </source>
</evidence>
<proteinExistence type="predicted"/>
<dbReference type="InterPro" id="IPR050498">
    <property type="entry name" value="Ycf3"/>
</dbReference>
<gene>
    <name evidence="4" type="ORF">CTLFYP3_00868</name>
</gene>
<protein>
    <submittedName>
        <fullName evidence="4">Tetratricopeptide repeat protein</fullName>
    </submittedName>
</protein>
<evidence type="ECO:0000313" key="4">
    <source>
        <dbReference type="EMBL" id="VYT86529.1"/>
    </source>
</evidence>
<dbReference type="InterPro" id="IPR019734">
    <property type="entry name" value="TPR_rpt"/>
</dbReference>
<reference evidence="4" key="1">
    <citation type="submission" date="2019-11" db="EMBL/GenBank/DDBJ databases">
        <authorList>
            <person name="Feng L."/>
        </authorList>
    </citation>
    <scope>NUCLEOTIDE SEQUENCE</scope>
    <source>
        <strain evidence="4">CTertiumLFYP3</strain>
    </source>
</reference>
<dbReference type="SUPFAM" id="SSF48452">
    <property type="entry name" value="TPR-like"/>
    <property type="match status" value="2"/>
</dbReference>
<dbReference type="SMART" id="SM00028">
    <property type="entry name" value="TPR"/>
    <property type="match status" value="3"/>
</dbReference>
<feature type="repeat" description="TPR" evidence="3">
    <location>
        <begin position="35"/>
        <end position="68"/>
    </location>
</feature>
<dbReference type="RefSeq" id="WP_156625343.1">
    <property type="nucleotide sequence ID" value="NZ_CACRTO010000008.1"/>
</dbReference>
<dbReference type="PROSITE" id="PS50005">
    <property type="entry name" value="TPR"/>
    <property type="match status" value="1"/>
</dbReference>
<evidence type="ECO:0000256" key="3">
    <source>
        <dbReference type="PROSITE-ProRule" id="PRU00339"/>
    </source>
</evidence>
<keyword evidence="1" id="KW-0677">Repeat</keyword>
<evidence type="ECO:0000256" key="2">
    <source>
        <dbReference type="ARBA" id="ARBA00022803"/>
    </source>
</evidence>
<dbReference type="PANTHER" id="PTHR44858:SF18">
    <property type="entry name" value="TETRATRICOPEPTIDE REPEAT (TPR) PROTEIN"/>
    <property type="match status" value="1"/>
</dbReference>
<organism evidence="4">
    <name type="scientific">Clostridium tertium</name>
    <dbReference type="NCBI Taxonomy" id="1559"/>
    <lineage>
        <taxon>Bacteria</taxon>
        <taxon>Bacillati</taxon>
        <taxon>Bacillota</taxon>
        <taxon>Clostridia</taxon>
        <taxon>Eubacteriales</taxon>
        <taxon>Clostridiaceae</taxon>
        <taxon>Clostridium</taxon>
    </lineage>
</organism>
<keyword evidence="2 3" id="KW-0802">TPR repeat</keyword>
<dbReference type="AlphaFoldDB" id="A0A6N3A3E7"/>
<sequence length="415" mass="49208">MEEKIEISDILVRFEKYDMALEVLESLQEEYKDNQDIILRIAKIYEKQGIIDTSIEKLREAIDLSPDKGELYFKLATLFQKREDYDKCFQYLNLAIKLGYESEKVFFYKGLVFESLNKFEDALRLYNKSLMKNKFYMAPKYRKYALFINRNMINDGKKVLEDMIENNSDEYDGFSLMYSLEMNIQNYDKAQKVLNKAKMIFNEYPPLTLDFIKYFISQGEYEKAEEIIQGINEDSEYYVDFIIEKSRILAIKGEYQEAISLLSSDDIYEEDNITLLYLLSIFNYFVGNYKSALKYLNNLENSDDLKNEYVKYGMLIKGLCLKEIGTDEAVKGYFNKLYRIYKIQSLSNPYDINTLILRIMTLIEIQDFEKATDLIHGIEKLDYEKYKKQVDSLKEIINERKKGAYEISLKDIIKL</sequence>
<dbReference type="PANTHER" id="PTHR44858">
    <property type="entry name" value="TETRATRICOPEPTIDE REPEAT PROTEIN 6"/>
    <property type="match status" value="1"/>
</dbReference>